<comment type="caution">
    <text evidence="2">The sequence shown here is derived from an EMBL/GenBank/DDBJ whole genome shotgun (WGS) entry which is preliminary data.</text>
</comment>
<evidence type="ECO:0000313" key="2">
    <source>
        <dbReference type="EMBL" id="GHI35827.1"/>
    </source>
</evidence>
<proteinExistence type="predicted"/>
<protein>
    <recommendedName>
        <fullName evidence="4">Streptomyces killer toxin-like beta/gamma crystallin domain-containing protein</fullName>
    </recommendedName>
</protein>
<evidence type="ECO:0000256" key="1">
    <source>
        <dbReference type="SAM" id="SignalP"/>
    </source>
</evidence>
<dbReference type="EMBL" id="BNDY01000002">
    <property type="protein sequence ID" value="GHI35827.1"/>
    <property type="molecule type" value="Genomic_DNA"/>
</dbReference>
<organism evidence="2 3">
    <name type="scientific">Streptomyces violascens</name>
    <dbReference type="NCBI Taxonomy" id="67381"/>
    <lineage>
        <taxon>Bacteria</taxon>
        <taxon>Bacillati</taxon>
        <taxon>Actinomycetota</taxon>
        <taxon>Actinomycetes</taxon>
        <taxon>Kitasatosporales</taxon>
        <taxon>Streptomycetaceae</taxon>
        <taxon>Streptomyces</taxon>
    </lineage>
</organism>
<gene>
    <name evidence="2" type="ORF">Sviol_02350</name>
</gene>
<sequence>MKLLKKTAVMAAAAAVLGTVATAAPASASAASTCALIAWNTTTTPQYYPICNLGNHPGSWWATSTVYAGSHTGQIIFNDYGTIHSLPLTPGKNTNTYNNNDELLEVDLWS</sequence>
<evidence type="ECO:0008006" key="4">
    <source>
        <dbReference type="Google" id="ProtNLM"/>
    </source>
</evidence>
<accession>A0ABQ3QEW6</accession>
<keyword evidence="1" id="KW-0732">Signal</keyword>
<feature type="chain" id="PRO_5045629957" description="Streptomyces killer toxin-like beta/gamma crystallin domain-containing protein" evidence="1">
    <location>
        <begin position="24"/>
        <end position="110"/>
    </location>
</feature>
<evidence type="ECO:0000313" key="3">
    <source>
        <dbReference type="Proteomes" id="UP001050808"/>
    </source>
</evidence>
<name>A0ABQ3QEW6_9ACTN</name>
<reference evidence="2" key="1">
    <citation type="submission" date="2024-05" db="EMBL/GenBank/DDBJ databases">
        <title>Whole genome shotgun sequence of Streptomyces violascens NBRC 12920.</title>
        <authorList>
            <person name="Komaki H."/>
            <person name="Tamura T."/>
        </authorList>
    </citation>
    <scope>NUCLEOTIDE SEQUENCE</scope>
    <source>
        <strain evidence="2">NBRC 12920</strain>
    </source>
</reference>
<keyword evidence="3" id="KW-1185">Reference proteome</keyword>
<dbReference type="Proteomes" id="UP001050808">
    <property type="component" value="Unassembled WGS sequence"/>
</dbReference>
<dbReference type="RefSeq" id="WP_189970870.1">
    <property type="nucleotide sequence ID" value="NZ_BMUA01000040.1"/>
</dbReference>
<feature type="signal peptide" evidence="1">
    <location>
        <begin position="1"/>
        <end position="23"/>
    </location>
</feature>